<keyword evidence="1 3" id="KW-0418">Kinase</keyword>
<name>C8X311_DESRD</name>
<dbReference type="InterPro" id="IPR003594">
    <property type="entry name" value="HATPase_dom"/>
</dbReference>
<dbReference type="PANTHER" id="PTHR35526">
    <property type="entry name" value="ANTI-SIGMA-F FACTOR RSBW-RELATED"/>
    <property type="match status" value="1"/>
</dbReference>
<dbReference type="EMBL" id="CP001734">
    <property type="protein sequence ID" value="ACV68808.1"/>
    <property type="molecule type" value="Genomic_DNA"/>
</dbReference>
<evidence type="ECO:0000256" key="1">
    <source>
        <dbReference type="ARBA" id="ARBA00022527"/>
    </source>
</evidence>
<evidence type="ECO:0000259" key="2">
    <source>
        <dbReference type="Pfam" id="PF13581"/>
    </source>
</evidence>
<sequence>MSDPQKAITLRIESRWECVRLVGSALRGICLEHTQDPEIASCIELAVCEAINNIIEHGYGGESGHAIVVEVHLELGRIGIRTKDTGKSFSPERAGGRVPASACDCSEIRLRGRGLHIITSIMDTWSYETHSDGTNFLQLTKYIRSTV</sequence>
<accession>C8X311</accession>
<dbReference type="AlphaFoldDB" id="C8X311"/>
<keyword evidence="4" id="KW-1185">Reference proteome</keyword>
<proteinExistence type="predicted"/>
<dbReference type="Pfam" id="PF13581">
    <property type="entry name" value="HATPase_c_2"/>
    <property type="match status" value="1"/>
</dbReference>
<dbReference type="PANTHER" id="PTHR35526:SF3">
    <property type="entry name" value="ANTI-SIGMA-F FACTOR RSBW"/>
    <property type="match status" value="1"/>
</dbReference>
<dbReference type="eggNOG" id="COG2172">
    <property type="taxonomic scope" value="Bacteria"/>
</dbReference>
<dbReference type="HOGENOM" id="CLU_090336_24_0_7"/>
<dbReference type="InterPro" id="IPR036890">
    <property type="entry name" value="HATPase_C_sf"/>
</dbReference>
<keyword evidence="1 3" id="KW-0808">Transferase</keyword>
<dbReference type="Gene3D" id="3.30.565.10">
    <property type="entry name" value="Histidine kinase-like ATPase, C-terminal domain"/>
    <property type="match status" value="1"/>
</dbReference>
<gene>
    <name evidence="3" type="ordered locus">Dret_1522</name>
</gene>
<dbReference type="SUPFAM" id="SSF55874">
    <property type="entry name" value="ATPase domain of HSP90 chaperone/DNA topoisomerase II/histidine kinase"/>
    <property type="match status" value="1"/>
</dbReference>
<dbReference type="Proteomes" id="UP000001052">
    <property type="component" value="Chromosome"/>
</dbReference>
<keyword evidence="1 3" id="KW-0723">Serine/threonine-protein kinase</keyword>
<dbReference type="CDD" id="cd16936">
    <property type="entry name" value="HATPase_RsbW-like"/>
    <property type="match status" value="1"/>
</dbReference>
<organism evidence="3 4">
    <name type="scientific">Desulfohalobium retbaense (strain ATCC 49708 / DSM 5692 / JCM 16813 / HR100)</name>
    <dbReference type="NCBI Taxonomy" id="485915"/>
    <lineage>
        <taxon>Bacteria</taxon>
        <taxon>Pseudomonadati</taxon>
        <taxon>Thermodesulfobacteriota</taxon>
        <taxon>Desulfovibrionia</taxon>
        <taxon>Desulfovibrionales</taxon>
        <taxon>Desulfohalobiaceae</taxon>
        <taxon>Desulfohalobium</taxon>
    </lineage>
</organism>
<evidence type="ECO:0000313" key="4">
    <source>
        <dbReference type="Proteomes" id="UP000001052"/>
    </source>
</evidence>
<dbReference type="GO" id="GO:0004674">
    <property type="term" value="F:protein serine/threonine kinase activity"/>
    <property type="evidence" value="ECO:0007669"/>
    <property type="project" value="UniProtKB-KW"/>
</dbReference>
<feature type="domain" description="Histidine kinase/HSP90-like ATPase" evidence="2">
    <location>
        <begin position="15"/>
        <end position="141"/>
    </location>
</feature>
<reference evidence="4" key="1">
    <citation type="submission" date="2009-09" db="EMBL/GenBank/DDBJ databases">
        <title>The complete chromosome of Desulfohalobium retbaense DSM 5692.</title>
        <authorList>
            <consortium name="US DOE Joint Genome Institute (JGI-PGF)"/>
            <person name="Lucas S."/>
            <person name="Copeland A."/>
            <person name="Lapidus A."/>
            <person name="Glavina del Rio T."/>
            <person name="Dalin E."/>
            <person name="Tice H."/>
            <person name="Bruce D."/>
            <person name="Goodwin L."/>
            <person name="Pitluck S."/>
            <person name="Kyrpides N."/>
            <person name="Mavromatis K."/>
            <person name="Ivanova N."/>
            <person name="Mikhailova N."/>
            <person name="Munk A.C."/>
            <person name="Brettin T."/>
            <person name="Detter J.C."/>
            <person name="Han C."/>
            <person name="Tapia R."/>
            <person name="Larimer F."/>
            <person name="Land M."/>
            <person name="Hauser L."/>
            <person name="Markowitz V."/>
            <person name="Cheng J.-F."/>
            <person name="Hugenholtz P."/>
            <person name="Woyke T."/>
            <person name="Wu D."/>
            <person name="Spring S."/>
            <person name="Klenk H.-P."/>
            <person name="Eisen J.A."/>
        </authorList>
    </citation>
    <scope>NUCLEOTIDE SEQUENCE [LARGE SCALE GENOMIC DNA]</scope>
    <source>
        <strain evidence="4">DSM 5692</strain>
    </source>
</reference>
<dbReference type="STRING" id="485915.Dret_1522"/>
<dbReference type="RefSeq" id="WP_015751953.1">
    <property type="nucleotide sequence ID" value="NC_013223.1"/>
</dbReference>
<dbReference type="OrthoDB" id="9798941at2"/>
<dbReference type="InterPro" id="IPR050267">
    <property type="entry name" value="Anti-sigma-factor_SerPK"/>
</dbReference>
<dbReference type="KEGG" id="drt:Dret_1522"/>
<protein>
    <submittedName>
        <fullName evidence="3">Anti-sigma regulatory factor, serine/threonine protein kinase</fullName>
    </submittedName>
</protein>
<evidence type="ECO:0000313" key="3">
    <source>
        <dbReference type="EMBL" id="ACV68808.1"/>
    </source>
</evidence>
<reference evidence="3 4" key="2">
    <citation type="journal article" date="2010" name="Stand. Genomic Sci.">
        <title>Complete genome sequence of Desulfohalobium retbaense type strain (HR(100)).</title>
        <authorList>
            <person name="Spring S."/>
            <person name="Nolan M."/>
            <person name="Lapidus A."/>
            <person name="Glavina Del Rio T."/>
            <person name="Copeland A."/>
            <person name="Tice H."/>
            <person name="Cheng J.F."/>
            <person name="Lucas S."/>
            <person name="Land M."/>
            <person name="Chen F."/>
            <person name="Bruce D."/>
            <person name="Goodwin L."/>
            <person name="Pitluck S."/>
            <person name="Ivanova N."/>
            <person name="Mavromatis K."/>
            <person name="Mikhailova N."/>
            <person name="Pati A."/>
            <person name="Chen A."/>
            <person name="Palaniappan K."/>
            <person name="Hauser L."/>
            <person name="Chang Y.J."/>
            <person name="Jeffries C.D."/>
            <person name="Munk C."/>
            <person name="Kiss H."/>
            <person name="Chain P."/>
            <person name="Han C."/>
            <person name="Brettin T."/>
            <person name="Detter J.C."/>
            <person name="Schuler E."/>
            <person name="Goker M."/>
            <person name="Rohde M."/>
            <person name="Bristow J."/>
            <person name="Eisen J.A."/>
            <person name="Markowitz V."/>
            <person name="Hugenholtz P."/>
            <person name="Kyrpides N.C."/>
            <person name="Klenk H.P."/>
        </authorList>
    </citation>
    <scope>NUCLEOTIDE SEQUENCE [LARGE SCALE GENOMIC DNA]</scope>
    <source>
        <strain evidence="3 4">DSM 5692</strain>
    </source>
</reference>